<keyword evidence="2" id="KW-0732">Signal</keyword>
<evidence type="ECO:0000256" key="2">
    <source>
        <dbReference type="SAM" id="SignalP"/>
    </source>
</evidence>
<accession>A0A7X2HC58</accession>
<evidence type="ECO:0000313" key="3">
    <source>
        <dbReference type="EMBL" id="MRN57330.1"/>
    </source>
</evidence>
<evidence type="ECO:0000256" key="1">
    <source>
        <dbReference type="SAM" id="MobiDB-lite"/>
    </source>
</evidence>
<proteinExistence type="predicted"/>
<feature type="region of interest" description="Disordered" evidence="1">
    <location>
        <begin position="280"/>
        <end position="302"/>
    </location>
</feature>
<sequence>MNWTQKMYKTTLVLLSVGLLAFSGWGTAASTAQAANAAVPACGSGDHGLLKGLQDKHSGDGSTPLSFSDIQFLNADIGRAAGNGFMIGTSDGGCHFQEIYQGQWSFAQIDFPDNVHGWALASAGDGQAQYLIRTTDGGSTWKRLSNKAVSFERIDFMDSKNGFGYNRASTYYTKDAGLSWSQISTPANTRGAYFSSRNTGWAVVIAPGTGYRVMKTADGGATWHLSLKANFTDPEFGQVYAKGNQVYVVLYGGSGMSQTSYSLYASANMGGSWNRVIAEETAGGGPAPGSGPAQFKSGPASGKPGNLELVGSNTAFLVGFSPAGEKVAVGRSYNGGKQWTNLPAIVGYEGVISFTSNKEGWLAAKGYENSSLYITEDGGATWQLKFTFKVTNQ</sequence>
<feature type="chain" id="PRO_5030629777" description="Photosynthesis system II assembly factor Ycf48/Hcf136-like domain-containing protein" evidence="2">
    <location>
        <begin position="35"/>
        <end position="393"/>
    </location>
</feature>
<feature type="signal peptide" evidence="2">
    <location>
        <begin position="1"/>
        <end position="34"/>
    </location>
</feature>
<dbReference type="SUPFAM" id="SSF110296">
    <property type="entry name" value="Oligoxyloglucan reducing end-specific cellobiohydrolase"/>
    <property type="match status" value="2"/>
</dbReference>
<evidence type="ECO:0000313" key="4">
    <source>
        <dbReference type="Proteomes" id="UP000463051"/>
    </source>
</evidence>
<name>A0A7X2HC58_9BACL</name>
<organism evidence="3 4">
    <name type="scientific">Paenibacillus monticola</name>
    <dbReference type="NCBI Taxonomy" id="2666075"/>
    <lineage>
        <taxon>Bacteria</taxon>
        <taxon>Bacillati</taxon>
        <taxon>Bacillota</taxon>
        <taxon>Bacilli</taxon>
        <taxon>Bacillales</taxon>
        <taxon>Paenibacillaceae</taxon>
        <taxon>Paenibacillus</taxon>
    </lineage>
</organism>
<protein>
    <recommendedName>
        <fullName evidence="5">Photosynthesis system II assembly factor Ycf48/Hcf136-like domain-containing protein</fullName>
    </recommendedName>
</protein>
<gene>
    <name evidence="3" type="ORF">GJB61_30835</name>
</gene>
<dbReference type="PANTHER" id="PTHR47199">
    <property type="entry name" value="PHOTOSYSTEM II STABILITY/ASSEMBLY FACTOR HCF136, CHLOROPLASTIC"/>
    <property type="match status" value="1"/>
</dbReference>
<evidence type="ECO:0008006" key="5">
    <source>
        <dbReference type="Google" id="ProtNLM"/>
    </source>
</evidence>
<keyword evidence="4" id="KW-1185">Reference proteome</keyword>
<dbReference type="Proteomes" id="UP000463051">
    <property type="component" value="Unassembled WGS sequence"/>
</dbReference>
<dbReference type="EMBL" id="WJXB01000024">
    <property type="protein sequence ID" value="MRN57330.1"/>
    <property type="molecule type" value="Genomic_DNA"/>
</dbReference>
<comment type="caution">
    <text evidence="3">The sequence shown here is derived from an EMBL/GenBank/DDBJ whole genome shotgun (WGS) entry which is preliminary data.</text>
</comment>
<dbReference type="AlphaFoldDB" id="A0A7X2HC58"/>
<dbReference type="InterPro" id="IPR015943">
    <property type="entry name" value="WD40/YVTN_repeat-like_dom_sf"/>
</dbReference>
<reference evidence="3 4" key="1">
    <citation type="submission" date="2019-11" db="EMBL/GenBank/DDBJ databases">
        <title>Paenibacillus monticola sp. nov., a novel PGPR strain isolated from mountain sample in China.</title>
        <authorList>
            <person name="Zhao Q."/>
            <person name="Li H.-P."/>
            <person name="Zhang J.-L."/>
        </authorList>
    </citation>
    <scope>NUCLEOTIDE SEQUENCE [LARGE SCALE GENOMIC DNA]</scope>
    <source>
        <strain evidence="3 4">LC-T2</strain>
    </source>
</reference>
<dbReference type="PANTHER" id="PTHR47199:SF2">
    <property type="entry name" value="PHOTOSYSTEM II STABILITY_ASSEMBLY FACTOR HCF136, CHLOROPLASTIC"/>
    <property type="match status" value="1"/>
</dbReference>
<dbReference type="RefSeq" id="WP_154122808.1">
    <property type="nucleotide sequence ID" value="NZ_WJXB01000024.1"/>
</dbReference>
<dbReference type="Gene3D" id="2.130.10.10">
    <property type="entry name" value="YVTN repeat-like/Quinoprotein amine dehydrogenase"/>
    <property type="match status" value="2"/>
</dbReference>